<protein>
    <submittedName>
        <fullName evidence="21">Penicillin-binding protein 1A</fullName>
    </submittedName>
</protein>
<dbReference type="EMBL" id="SOBG01000003">
    <property type="protein sequence ID" value="TDT71367.1"/>
    <property type="molecule type" value="Genomic_DNA"/>
</dbReference>
<evidence type="ECO:0000256" key="13">
    <source>
        <dbReference type="ARBA" id="ARBA00023268"/>
    </source>
</evidence>
<keyword evidence="4" id="KW-1003">Cell membrane</keyword>
<dbReference type="SUPFAM" id="SSF56601">
    <property type="entry name" value="beta-lactamase/transpeptidase-like"/>
    <property type="match status" value="1"/>
</dbReference>
<dbReference type="Gene3D" id="3.40.710.10">
    <property type="entry name" value="DD-peptidase/beta-lactamase superfamily"/>
    <property type="match status" value="1"/>
</dbReference>
<keyword evidence="8" id="KW-0808">Transferase</keyword>
<evidence type="ECO:0000313" key="21">
    <source>
        <dbReference type="EMBL" id="TDT71367.1"/>
    </source>
</evidence>
<feature type="transmembrane region" description="Helical" evidence="18">
    <location>
        <begin position="7"/>
        <end position="30"/>
    </location>
</feature>
<dbReference type="PANTHER" id="PTHR32282:SF11">
    <property type="entry name" value="PENICILLIN-BINDING PROTEIN 1B"/>
    <property type="match status" value="1"/>
</dbReference>
<dbReference type="GO" id="GO:0009002">
    <property type="term" value="F:serine-type D-Ala-D-Ala carboxypeptidase activity"/>
    <property type="evidence" value="ECO:0007669"/>
    <property type="project" value="UniProtKB-EC"/>
</dbReference>
<evidence type="ECO:0000256" key="7">
    <source>
        <dbReference type="ARBA" id="ARBA00022676"/>
    </source>
</evidence>
<comment type="similarity">
    <text evidence="3">In the N-terminal section; belongs to the glycosyltransferase 51 family.</text>
</comment>
<dbReference type="InterPro" id="IPR001264">
    <property type="entry name" value="Glyco_trans_51"/>
</dbReference>
<evidence type="ECO:0000256" key="16">
    <source>
        <dbReference type="ARBA" id="ARBA00049902"/>
    </source>
</evidence>
<dbReference type="Gene3D" id="1.10.3810.10">
    <property type="entry name" value="Biosynthetic peptidoglycan transglycosylase-like"/>
    <property type="match status" value="1"/>
</dbReference>
<dbReference type="GO" id="GO:0030288">
    <property type="term" value="C:outer membrane-bounded periplasmic space"/>
    <property type="evidence" value="ECO:0007669"/>
    <property type="project" value="TreeGrafter"/>
</dbReference>
<evidence type="ECO:0000313" key="22">
    <source>
        <dbReference type="Proteomes" id="UP000294678"/>
    </source>
</evidence>
<comment type="catalytic activity">
    <reaction evidence="16">
        <text>[GlcNAc-(1-&gt;4)-Mur2Ac(oyl-L-Ala-gamma-D-Glu-L-Lys-D-Ala-D-Ala)](n)-di-trans,octa-cis-undecaprenyl diphosphate + beta-D-GlcNAc-(1-&gt;4)-Mur2Ac(oyl-L-Ala-gamma-D-Glu-L-Lys-D-Ala-D-Ala)-di-trans,octa-cis-undecaprenyl diphosphate = [GlcNAc-(1-&gt;4)-Mur2Ac(oyl-L-Ala-gamma-D-Glu-L-Lys-D-Ala-D-Ala)](n+1)-di-trans,octa-cis-undecaprenyl diphosphate + di-trans,octa-cis-undecaprenyl diphosphate + H(+)</text>
        <dbReference type="Rhea" id="RHEA:23708"/>
        <dbReference type="Rhea" id="RHEA-COMP:9602"/>
        <dbReference type="Rhea" id="RHEA-COMP:9603"/>
        <dbReference type="ChEBI" id="CHEBI:15378"/>
        <dbReference type="ChEBI" id="CHEBI:58405"/>
        <dbReference type="ChEBI" id="CHEBI:60033"/>
        <dbReference type="ChEBI" id="CHEBI:78435"/>
        <dbReference type="EC" id="2.4.99.28"/>
    </reaction>
</comment>
<dbReference type="NCBIfam" id="TIGR02074">
    <property type="entry name" value="PBP_1a_fam"/>
    <property type="match status" value="1"/>
</dbReference>
<dbReference type="GO" id="GO:0006508">
    <property type="term" value="P:proteolysis"/>
    <property type="evidence" value="ECO:0007669"/>
    <property type="project" value="UniProtKB-KW"/>
</dbReference>
<evidence type="ECO:0000256" key="2">
    <source>
        <dbReference type="ARBA" id="ARBA00007090"/>
    </source>
</evidence>
<dbReference type="FunFam" id="1.10.3810.10:FF:000001">
    <property type="entry name" value="Penicillin-binding protein 1A"/>
    <property type="match status" value="1"/>
</dbReference>
<dbReference type="PANTHER" id="PTHR32282">
    <property type="entry name" value="BINDING PROTEIN TRANSPEPTIDASE, PUTATIVE-RELATED"/>
    <property type="match status" value="1"/>
</dbReference>
<gene>
    <name evidence="21" type="ORF">EV215_0740</name>
</gene>
<keyword evidence="11" id="KW-0573">Peptidoglycan synthesis</keyword>
<feature type="domain" description="Penicillin-binding protein transpeptidase" evidence="19">
    <location>
        <begin position="344"/>
        <end position="614"/>
    </location>
</feature>
<dbReference type="InterPro" id="IPR036950">
    <property type="entry name" value="PBP_transglycosylase"/>
</dbReference>
<keyword evidence="7" id="KW-0328">Glycosyltransferase</keyword>
<evidence type="ECO:0000256" key="10">
    <source>
        <dbReference type="ARBA" id="ARBA00022960"/>
    </source>
</evidence>
<keyword evidence="14" id="KW-0961">Cell wall biogenesis/degradation</keyword>
<keyword evidence="13" id="KW-0511">Multifunctional enzyme</keyword>
<feature type="domain" description="Glycosyl transferase family 51" evidence="20">
    <location>
        <begin position="59"/>
        <end position="236"/>
    </location>
</feature>
<dbReference type="SUPFAM" id="SSF53955">
    <property type="entry name" value="Lysozyme-like"/>
    <property type="match status" value="1"/>
</dbReference>
<evidence type="ECO:0000256" key="14">
    <source>
        <dbReference type="ARBA" id="ARBA00023316"/>
    </source>
</evidence>
<keyword evidence="18" id="KW-0812">Transmembrane</keyword>
<evidence type="ECO:0000256" key="3">
    <source>
        <dbReference type="ARBA" id="ARBA00007739"/>
    </source>
</evidence>
<keyword evidence="12 18" id="KW-0472">Membrane</keyword>
<evidence type="ECO:0000256" key="6">
    <source>
        <dbReference type="ARBA" id="ARBA00022670"/>
    </source>
</evidence>
<keyword evidence="9" id="KW-0378">Hydrolase</keyword>
<feature type="region of interest" description="Disordered" evidence="17">
    <location>
        <begin position="694"/>
        <end position="717"/>
    </location>
</feature>
<dbReference type="InterPro" id="IPR050396">
    <property type="entry name" value="Glycosyltr_51/Transpeptidase"/>
</dbReference>
<evidence type="ECO:0000256" key="18">
    <source>
        <dbReference type="SAM" id="Phobius"/>
    </source>
</evidence>
<feature type="compositionally biased region" description="Low complexity" evidence="17">
    <location>
        <begin position="694"/>
        <end position="709"/>
    </location>
</feature>
<evidence type="ECO:0000256" key="4">
    <source>
        <dbReference type="ARBA" id="ARBA00022475"/>
    </source>
</evidence>
<dbReference type="GO" id="GO:0008658">
    <property type="term" value="F:penicillin binding"/>
    <property type="evidence" value="ECO:0007669"/>
    <property type="project" value="InterPro"/>
</dbReference>
<dbReference type="InterPro" id="IPR012338">
    <property type="entry name" value="Beta-lactam/transpept-like"/>
</dbReference>
<evidence type="ECO:0000256" key="9">
    <source>
        <dbReference type="ARBA" id="ARBA00022801"/>
    </source>
</evidence>
<dbReference type="GO" id="GO:0008360">
    <property type="term" value="P:regulation of cell shape"/>
    <property type="evidence" value="ECO:0007669"/>
    <property type="project" value="UniProtKB-KW"/>
</dbReference>
<organism evidence="21 22">
    <name type="scientific">Hypnocyclicus thermotrophus</name>
    <dbReference type="NCBI Taxonomy" id="1627895"/>
    <lineage>
        <taxon>Bacteria</taxon>
        <taxon>Fusobacteriati</taxon>
        <taxon>Fusobacteriota</taxon>
        <taxon>Fusobacteriia</taxon>
        <taxon>Fusobacteriales</taxon>
        <taxon>Fusobacteriaceae</taxon>
        <taxon>Hypnocyclicus</taxon>
    </lineage>
</organism>
<accession>A0AA46I680</accession>
<comment type="subcellular location">
    <subcellularLocation>
        <location evidence="1">Cell membrane</location>
    </subcellularLocation>
</comment>
<keyword evidence="6" id="KW-0645">Protease</keyword>
<evidence type="ECO:0000256" key="5">
    <source>
        <dbReference type="ARBA" id="ARBA00022645"/>
    </source>
</evidence>
<evidence type="ECO:0000259" key="19">
    <source>
        <dbReference type="Pfam" id="PF00905"/>
    </source>
</evidence>
<dbReference type="InterPro" id="IPR023346">
    <property type="entry name" value="Lysozyme-like_dom_sf"/>
</dbReference>
<proteinExistence type="inferred from homology"/>
<keyword evidence="5" id="KW-0121">Carboxypeptidase</keyword>
<reference evidence="21 22" key="1">
    <citation type="submission" date="2019-03" db="EMBL/GenBank/DDBJ databases">
        <title>Genomic Encyclopedia of Type Strains, Phase IV (KMG-IV): sequencing the most valuable type-strain genomes for metagenomic binning, comparative biology and taxonomic classification.</title>
        <authorList>
            <person name="Goeker M."/>
        </authorList>
    </citation>
    <scope>NUCLEOTIDE SEQUENCE [LARGE SCALE GENOMIC DNA]</scope>
    <source>
        <strain evidence="21 22">DSM 100055</strain>
    </source>
</reference>
<dbReference type="GO" id="GO:0009252">
    <property type="term" value="P:peptidoglycan biosynthetic process"/>
    <property type="evidence" value="ECO:0007669"/>
    <property type="project" value="UniProtKB-KW"/>
</dbReference>
<dbReference type="GO" id="GO:0005886">
    <property type="term" value="C:plasma membrane"/>
    <property type="evidence" value="ECO:0007669"/>
    <property type="project" value="UniProtKB-SubCell"/>
</dbReference>
<evidence type="ECO:0000256" key="8">
    <source>
        <dbReference type="ARBA" id="ARBA00022679"/>
    </source>
</evidence>
<keyword evidence="18" id="KW-1133">Transmembrane helix</keyword>
<comment type="similarity">
    <text evidence="2">In the C-terminal section; belongs to the transpeptidase family.</text>
</comment>
<keyword evidence="10" id="KW-0133">Cell shape</keyword>
<dbReference type="Proteomes" id="UP000294678">
    <property type="component" value="Unassembled WGS sequence"/>
</dbReference>
<name>A0AA46I680_9FUSO</name>
<dbReference type="Pfam" id="PF00905">
    <property type="entry name" value="Transpeptidase"/>
    <property type="match status" value="1"/>
</dbReference>
<dbReference type="GO" id="GO:0008955">
    <property type="term" value="F:peptidoglycan glycosyltransferase activity"/>
    <property type="evidence" value="ECO:0007669"/>
    <property type="project" value="UniProtKB-EC"/>
</dbReference>
<evidence type="ECO:0000256" key="17">
    <source>
        <dbReference type="SAM" id="MobiDB-lite"/>
    </source>
</evidence>
<sequence length="731" mass="83364">MKKVNKLTIILSFLIISISTITGAGFFLIYKAYSDLPDISKLIEEYDPIIPTIIYDINGEIIDKFYKENREIAKINEIPLEVQNAFLAIEDKNFRTHYGFEPLRIIKSIIMAPKYILAHRNIPGGSTITQQLVKNAFLTNERRIMRKIKEALIAIEIEKHYTKDEILEKYLNEIYFGEGAYGIKTSAHIFLGKELYELNLAEAALLAGIPNRPAKYSPIRHLDNAIKRKNLILNQMLKFGFITKKQYTNAKKVKFILEDKATEEDKENPYVSIILKNKKSRRGVIAPDFVDFVDNKIFEMFEAKDIYEGGMKIYTTLDLRMQKIAEDVFSNSNIFKKNPDLDGALITIDSNTGYVKAVIGGKNYKSKNFNRAFQALRQPGSSFKPFLYYTALKHNYQMNLVVEDSPLEFGDWKPENYSGTFEGNITILEAMERSRNIPAINLLQKVGIKNLITEARRFGISSKIPYNLTIALGSLSLSPFELAKAYIPFSNGGYKVKPIFITKITNRYGKILFENNIKKEKIVDNTEIAMLVHMMKDVVKNGSGRGARVKYLNPKTNKIEYIDQAGKTGTTNGFRSAWFSGYTPDFVTTLYLGRDNNTPMGRGMTGGGAAAPIWGKYVQRLIDEGIYTPTKFEFLENLVKEKELKYIDIDSRNGLLSDGSSYRIRTALFKKGYEPVEYSNKYKNGLDEFFPKSLDNNFNSKNPNNNSELNNEKNSNDESIDTVINNLNIFN</sequence>
<evidence type="ECO:0000256" key="12">
    <source>
        <dbReference type="ARBA" id="ARBA00023136"/>
    </source>
</evidence>
<keyword evidence="22" id="KW-1185">Reference proteome</keyword>
<evidence type="ECO:0000256" key="15">
    <source>
        <dbReference type="ARBA" id="ARBA00034000"/>
    </source>
</evidence>
<comment type="catalytic activity">
    <reaction evidence="15">
        <text>Preferential cleavage: (Ac)2-L-Lys-D-Ala-|-D-Ala. Also transpeptidation of peptidyl-alanyl moieties that are N-acyl substituents of D-alanine.</text>
        <dbReference type="EC" id="3.4.16.4"/>
    </reaction>
</comment>
<dbReference type="RefSeq" id="WP_134112636.1">
    <property type="nucleotide sequence ID" value="NZ_SOBG01000003.1"/>
</dbReference>
<dbReference type="InterPro" id="IPR001460">
    <property type="entry name" value="PCN-bd_Tpept"/>
</dbReference>
<dbReference type="AlphaFoldDB" id="A0AA46I680"/>
<evidence type="ECO:0000256" key="1">
    <source>
        <dbReference type="ARBA" id="ARBA00004236"/>
    </source>
</evidence>
<evidence type="ECO:0000256" key="11">
    <source>
        <dbReference type="ARBA" id="ARBA00022984"/>
    </source>
</evidence>
<dbReference type="Pfam" id="PF00912">
    <property type="entry name" value="Transgly"/>
    <property type="match status" value="1"/>
</dbReference>
<dbReference type="GO" id="GO:0071555">
    <property type="term" value="P:cell wall organization"/>
    <property type="evidence" value="ECO:0007669"/>
    <property type="project" value="UniProtKB-KW"/>
</dbReference>
<comment type="caution">
    <text evidence="21">The sequence shown here is derived from an EMBL/GenBank/DDBJ whole genome shotgun (WGS) entry which is preliminary data.</text>
</comment>
<evidence type="ECO:0000259" key="20">
    <source>
        <dbReference type="Pfam" id="PF00912"/>
    </source>
</evidence>